<organism evidence="12 13">
    <name type="scientific">candidate division KSB3 bacterium</name>
    <dbReference type="NCBI Taxonomy" id="2044937"/>
    <lineage>
        <taxon>Bacteria</taxon>
        <taxon>candidate division KSB3</taxon>
    </lineage>
</organism>
<dbReference type="GO" id="GO:0046933">
    <property type="term" value="F:proton-transporting ATP synthase activity, rotational mechanism"/>
    <property type="evidence" value="ECO:0007669"/>
    <property type="project" value="UniProtKB-UniRule"/>
</dbReference>
<dbReference type="GO" id="GO:0045259">
    <property type="term" value="C:proton-transporting ATP synthase complex"/>
    <property type="evidence" value="ECO:0007669"/>
    <property type="project" value="UniProtKB-ARBA"/>
</dbReference>
<dbReference type="InterPro" id="IPR055190">
    <property type="entry name" value="ATP-synt_VA_C"/>
</dbReference>
<dbReference type="HAMAP" id="MF_00309">
    <property type="entry name" value="ATP_synth_A_arch"/>
    <property type="match status" value="1"/>
</dbReference>
<dbReference type="Gene3D" id="3.40.50.300">
    <property type="entry name" value="P-loop containing nucleotide triphosphate hydrolases"/>
    <property type="match status" value="1"/>
</dbReference>
<keyword evidence="5 7" id="KW-1278">Translocase</keyword>
<evidence type="ECO:0000259" key="11">
    <source>
        <dbReference type="Pfam" id="PF22919"/>
    </source>
</evidence>
<feature type="domain" description="ATPase F1/V1/A1 complex alpha/beta subunit nucleotide-binding" evidence="8">
    <location>
        <begin position="215"/>
        <end position="436"/>
    </location>
</feature>
<dbReference type="EC" id="7.1.2.2" evidence="7"/>
<evidence type="ECO:0000256" key="4">
    <source>
        <dbReference type="ARBA" id="ARBA00022840"/>
    </source>
</evidence>
<dbReference type="InterPro" id="IPR027417">
    <property type="entry name" value="P-loop_NTPase"/>
</dbReference>
<dbReference type="InterPro" id="IPR004100">
    <property type="entry name" value="ATPase_F1/V1/A1_a/bsu_N"/>
</dbReference>
<reference evidence="12 13" key="1">
    <citation type="submission" date="2017-10" db="EMBL/GenBank/DDBJ databases">
        <title>Novel microbial diversity and functional potential in the marine mammal oral microbiome.</title>
        <authorList>
            <person name="Dudek N.K."/>
            <person name="Sun C.L."/>
            <person name="Burstein D."/>
            <person name="Kantor R.S."/>
            <person name="Aliaga Goltsman D.S."/>
            <person name="Bik E.M."/>
            <person name="Thomas B.C."/>
            <person name="Banfield J.F."/>
            <person name="Relman D.A."/>
        </authorList>
    </citation>
    <scope>NUCLEOTIDE SEQUENCE [LARGE SCALE GENOMIC DNA]</scope>
    <source>
        <strain evidence="12">DOLZORAL124_49_17</strain>
    </source>
</reference>
<evidence type="ECO:0000256" key="6">
    <source>
        <dbReference type="ARBA" id="ARBA00023065"/>
    </source>
</evidence>
<dbReference type="InterPro" id="IPR000194">
    <property type="entry name" value="ATPase_F1/V1/A1_a/bsu_nucl-bd"/>
</dbReference>
<evidence type="ECO:0000256" key="7">
    <source>
        <dbReference type="HAMAP-Rule" id="MF_00309"/>
    </source>
</evidence>
<dbReference type="Pfam" id="PF02874">
    <property type="entry name" value="ATP-synt_ab_N"/>
    <property type="match status" value="1"/>
</dbReference>
<dbReference type="SUPFAM" id="SSF52540">
    <property type="entry name" value="P-loop containing nucleoside triphosphate hydrolases"/>
    <property type="match status" value="1"/>
</dbReference>
<feature type="binding site" evidence="7">
    <location>
        <begin position="235"/>
        <end position="242"/>
    </location>
    <ligand>
        <name>ATP</name>
        <dbReference type="ChEBI" id="CHEBI:30616"/>
    </ligand>
</feature>
<dbReference type="Gene3D" id="2.40.30.20">
    <property type="match status" value="1"/>
</dbReference>
<dbReference type="PANTHER" id="PTHR43607:SF1">
    <property type="entry name" value="H(+)-TRANSPORTING TWO-SECTOR ATPASE"/>
    <property type="match status" value="1"/>
</dbReference>
<keyword evidence="7" id="KW-0066">ATP synthesis</keyword>
<dbReference type="PROSITE" id="PS00152">
    <property type="entry name" value="ATPASE_ALPHA_BETA"/>
    <property type="match status" value="1"/>
</dbReference>
<dbReference type="InterPro" id="IPR036121">
    <property type="entry name" value="ATPase_F1/V1/A1_a/bsu_N_sf"/>
</dbReference>
<protein>
    <recommendedName>
        <fullName evidence="7">V-type ATP synthase alpha chain</fullName>
        <ecNumber evidence="7">7.1.2.2</ecNumber>
    </recommendedName>
    <alternativeName>
        <fullName evidence="7">V-ATPase subunit A</fullName>
    </alternativeName>
</protein>
<dbReference type="Pfam" id="PF22919">
    <property type="entry name" value="ATP-synt_VA_C"/>
    <property type="match status" value="1"/>
</dbReference>
<evidence type="ECO:0000256" key="5">
    <source>
        <dbReference type="ARBA" id="ARBA00022967"/>
    </source>
</evidence>
<evidence type="ECO:0000259" key="10">
    <source>
        <dbReference type="Pfam" id="PF16886"/>
    </source>
</evidence>
<gene>
    <name evidence="7" type="primary">atpA</name>
    <name evidence="12" type="ORF">CSB45_03650</name>
</gene>
<evidence type="ECO:0000313" key="13">
    <source>
        <dbReference type="Proteomes" id="UP000229740"/>
    </source>
</evidence>
<dbReference type="GO" id="GO:0046961">
    <property type="term" value="F:proton-transporting ATPase activity, rotational mechanism"/>
    <property type="evidence" value="ECO:0007669"/>
    <property type="project" value="InterPro"/>
</dbReference>
<dbReference type="SUPFAM" id="SSF47917">
    <property type="entry name" value="C-terminal domain of alpha and beta subunits of F1 ATP synthase"/>
    <property type="match status" value="1"/>
</dbReference>
<evidence type="ECO:0000313" key="12">
    <source>
        <dbReference type="EMBL" id="PID58650.1"/>
    </source>
</evidence>
<dbReference type="FunFam" id="2.40.50.100:FF:000008">
    <property type="entry name" value="V-type proton ATPase catalytic subunit A"/>
    <property type="match status" value="1"/>
</dbReference>
<dbReference type="GO" id="GO:0042777">
    <property type="term" value="P:proton motive force-driven plasma membrane ATP synthesis"/>
    <property type="evidence" value="ECO:0007669"/>
    <property type="project" value="UniProtKB-UniRule"/>
</dbReference>
<dbReference type="CDD" id="cd01134">
    <property type="entry name" value="V_A-ATPase_A"/>
    <property type="match status" value="1"/>
</dbReference>
<feature type="domain" description="ATPase F1/V1/A1 complex alpha/beta subunit N-terminal" evidence="9">
    <location>
        <begin position="11"/>
        <end position="71"/>
    </location>
</feature>
<dbReference type="SUPFAM" id="SSF50615">
    <property type="entry name" value="N-terminal domain of alpha and beta subunits of F1 ATP synthase"/>
    <property type="match status" value="1"/>
</dbReference>
<dbReference type="InterPro" id="IPR023366">
    <property type="entry name" value="ATP_synth_asu-like_sf"/>
</dbReference>
<comment type="similarity">
    <text evidence="1 7">Belongs to the ATPase alpha/beta chains family.</text>
</comment>
<dbReference type="PANTHER" id="PTHR43607">
    <property type="entry name" value="V-TYPE PROTON ATPASE CATALYTIC SUBUNIT A"/>
    <property type="match status" value="1"/>
</dbReference>
<dbReference type="Gene3D" id="1.10.1140.10">
    <property type="entry name" value="Bovine Mitochondrial F1-atpase, Atp Synthase Beta Chain, Chain D, domain 3"/>
    <property type="match status" value="1"/>
</dbReference>
<dbReference type="EMBL" id="PDPS01000022">
    <property type="protein sequence ID" value="PID58650.1"/>
    <property type="molecule type" value="Genomic_DNA"/>
</dbReference>
<keyword evidence="7" id="KW-0375">Hydrogen ion transport</keyword>
<dbReference type="Pfam" id="PF16886">
    <property type="entry name" value="ATP-synt_ab_Xtn"/>
    <property type="match status" value="1"/>
</dbReference>
<dbReference type="Gene3D" id="2.40.50.100">
    <property type="match status" value="1"/>
</dbReference>
<dbReference type="Proteomes" id="UP000229740">
    <property type="component" value="Unassembled WGS sequence"/>
</dbReference>
<evidence type="ECO:0000259" key="8">
    <source>
        <dbReference type="Pfam" id="PF00006"/>
    </source>
</evidence>
<dbReference type="NCBIfam" id="NF003220">
    <property type="entry name" value="PRK04192.1"/>
    <property type="match status" value="1"/>
</dbReference>
<dbReference type="CDD" id="cd18111">
    <property type="entry name" value="ATP-synt_V_A-type_alpha_C"/>
    <property type="match status" value="1"/>
</dbReference>
<name>A0A2G6E995_9BACT</name>
<sequence>MSEHRVGTVSWISGPVIRADNVGKLSMMEQVEIGEERLIGEVLELDDDMATIQVYEDTTGLKPGAPIYGTGSLLFVELGPGLLKNIYDGIQRPLEGIQTQQGDFIERGAQVVPLDREKHWHFTPVREVGEQILGGEILGEVPETEALVHRILCPPNMKGELLEIAEEGDYTIERVIARIKTQDGEQDVRMYQRWPVRHPRPYRQRLNPTIPLITGQRVIDTFFPLAKGGTAAVPGGFGTGKTITQHQLAKWCNANLIVYIGCGERGNEMTGVLVDFPELIDPKTAKPLMERTILIANTSDMPVAAREASIYTGITIAEYYRDMGYDVAIMADSTSRWAEALREISGRLEEMPAEEGFPAYLATRLAEFYERAGRVSTLMGKEGSVSVIGAVSPPGGDFSEPVTQHTKRFVRCFWGLDKELASARYFPAINYMDSYSEYLEDISGWWDQFKEANWSELRAQAMALLQQDDKLQKIVKLVGEDALPDDQRLIIEGARLLKESLLQQSAFDDVDMYAEPLRQLWMLNVIIHFYERAGAIIKKGAPIYRVREMEAIENISRMKARIPNNEVDKFADLVREIDSEFNELEQDYSGAFF</sequence>
<keyword evidence="6 7" id="KW-0406">Ion transport</keyword>
<dbReference type="AlphaFoldDB" id="A0A2G6E995"/>
<dbReference type="Pfam" id="PF00006">
    <property type="entry name" value="ATP-synt_ab"/>
    <property type="match status" value="1"/>
</dbReference>
<comment type="caution">
    <text evidence="12">The sequence shown here is derived from an EMBL/GenBank/DDBJ whole genome shotgun (WGS) entry which is preliminary data.</text>
</comment>
<feature type="domain" description="ATPsynthase alpha/beta subunit barrel-sandwich" evidence="10">
    <location>
        <begin position="113"/>
        <end position="197"/>
    </location>
</feature>
<dbReference type="InterPro" id="IPR024034">
    <property type="entry name" value="ATPase_F1/V1_b/a_C"/>
</dbReference>
<comment type="function">
    <text evidence="7">Produces ATP from ADP in the presence of a proton gradient across the membrane. The V-type alpha chain is a catalytic subunit.</text>
</comment>
<dbReference type="InterPro" id="IPR020003">
    <property type="entry name" value="ATPase_a/bsu_AS"/>
</dbReference>
<evidence type="ECO:0000256" key="3">
    <source>
        <dbReference type="ARBA" id="ARBA00022741"/>
    </source>
</evidence>
<dbReference type="InterPro" id="IPR022878">
    <property type="entry name" value="V-ATPase_asu"/>
</dbReference>
<evidence type="ECO:0000256" key="2">
    <source>
        <dbReference type="ARBA" id="ARBA00022448"/>
    </source>
</evidence>
<proteinExistence type="inferred from homology"/>
<comment type="catalytic activity">
    <reaction evidence="7">
        <text>ATP + H2O + 4 H(+)(in) = ADP + phosphate + 5 H(+)(out)</text>
        <dbReference type="Rhea" id="RHEA:57720"/>
        <dbReference type="ChEBI" id="CHEBI:15377"/>
        <dbReference type="ChEBI" id="CHEBI:15378"/>
        <dbReference type="ChEBI" id="CHEBI:30616"/>
        <dbReference type="ChEBI" id="CHEBI:43474"/>
        <dbReference type="ChEBI" id="CHEBI:456216"/>
        <dbReference type="EC" id="7.1.2.2"/>
    </reaction>
</comment>
<accession>A0A2G6E995</accession>
<evidence type="ECO:0000259" key="9">
    <source>
        <dbReference type="Pfam" id="PF02874"/>
    </source>
</evidence>
<feature type="domain" description="ATP synthase A/B type C-terminal" evidence="11">
    <location>
        <begin position="444"/>
        <end position="540"/>
    </location>
</feature>
<dbReference type="InterPro" id="IPR031686">
    <property type="entry name" value="ATP-synth_a_Xtn"/>
</dbReference>
<evidence type="ECO:0000256" key="1">
    <source>
        <dbReference type="ARBA" id="ARBA00008936"/>
    </source>
</evidence>
<keyword evidence="4 7" id="KW-0067">ATP-binding</keyword>
<dbReference type="GO" id="GO:0005524">
    <property type="term" value="F:ATP binding"/>
    <property type="evidence" value="ECO:0007669"/>
    <property type="project" value="UniProtKB-UniRule"/>
</dbReference>
<keyword evidence="2 7" id="KW-0813">Transport</keyword>
<keyword evidence="3 7" id="KW-0547">Nucleotide-binding</keyword>